<evidence type="ECO:0000313" key="1">
    <source>
        <dbReference type="EMBL" id="KAL2042759.1"/>
    </source>
</evidence>
<sequence length="195" mass="21849">MAYSLSNQKHGRLSGQCLEHRISTNPTTWLECAGHRSQIDPRPSANANAVRADRPFGLRLAHAVTPEENEAAVADLLYYPTADGIAAAKASWERIHERQEDRSDFLGKEWTSQQITAFQYWSSPNPTNPFERLHELKMPVFVANGDKDVLVDTSNTWEPFQKIEGARLVLYPAAQHGSLNQYAETFGGHVNDFLG</sequence>
<dbReference type="SUPFAM" id="SSF53474">
    <property type="entry name" value="alpha/beta-Hydrolases"/>
    <property type="match status" value="1"/>
</dbReference>
<dbReference type="EMBL" id="JBEFKJ010000013">
    <property type="protein sequence ID" value="KAL2042759.1"/>
    <property type="molecule type" value="Genomic_DNA"/>
</dbReference>
<accession>A0ABR4ABA3</accession>
<name>A0ABR4ABA3_9LECA</name>
<protein>
    <submittedName>
        <fullName evidence="1">Uncharacterized protein</fullName>
    </submittedName>
</protein>
<comment type="caution">
    <text evidence="1">The sequence shown here is derived from an EMBL/GenBank/DDBJ whole genome shotgun (WGS) entry which is preliminary data.</text>
</comment>
<dbReference type="Gene3D" id="3.40.50.1820">
    <property type="entry name" value="alpha/beta hydrolase"/>
    <property type="match status" value="1"/>
</dbReference>
<keyword evidence="2" id="KW-1185">Reference proteome</keyword>
<dbReference type="Proteomes" id="UP001590950">
    <property type="component" value="Unassembled WGS sequence"/>
</dbReference>
<organism evidence="1 2">
    <name type="scientific">Stereocaulon virgatum</name>
    <dbReference type="NCBI Taxonomy" id="373712"/>
    <lineage>
        <taxon>Eukaryota</taxon>
        <taxon>Fungi</taxon>
        <taxon>Dikarya</taxon>
        <taxon>Ascomycota</taxon>
        <taxon>Pezizomycotina</taxon>
        <taxon>Lecanoromycetes</taxon>
        <taxon>OSLEUM clade</taxon>
        <taxon>Lecanoromycetidae</taxon>
        <taxon>Lecanorales</taxon>
        <taxon>Lecanorineae</taxon>
        <taxon>Stereocaulaceae</taxon>
        <taxon>Stereocaulon</taxon>
    </lineage>
</organism>
<proteinExistence type="predicted"/>
<dbReference type="InterPro" id="IPR029058">
    <property type="entry name" value="AB_hydrolase_fold"/>
</dbReference>
<evidence type="ECO:0000313" key="2">
    <source>
        <dbReference type="Proteomes" id="UP001590950"/>
    </source>
</evidence>
<reference evidence="1 2" key="1">
    <citation type="submission" date="2024-09" db="EMBL/GenBank/DDBJ databases">
        <title>Rethinking Asexuality: The Enigmatic Case of Functional Sexual Genes in Lepraria (Stereocaulaceae).</title>
        <authorList>
            <person name="Doellman M."/>
            <person name="Sun Y."/>
            <person name="Barcenas-Pena A."/>
            <person name="Lumbsch H.T."/>
            <person name="Grewe F."/>
        </authorList>
    </citation>
    <scope>NUCLEOTIDE SEQUENCE [LARGE SCALE GENOMIC DNA]</scope>
    <source>
        <strain evidence="1 2">Mercado 3170</strain>
    </source>
</reference>
<gene>
    <name evidence="1" type="ORF">N7G274_004518</name>
</gene>